<feature type="compositionally biased region" description="Low complexity" evidence="1">
    <location>
        <begin position="127"/>
        <end position="139"/>
    </location>
</feature>
<reference evidence="2" key="1">
    <citation type="submission" date="2015-10" db="EMBL/GenBank/DDBJ databases">
        <authorList>
            <person name="Regsiter A."/>
            <person name="william w."/>
        </authorList>
    </citation>
    <scope>NUCLEOTIDE SEQUENCE</scope>
    <source>
        <strain evidence="2">Montdore</strain>
    </source>
</reference>
<keyword evidence="3" id="KW-1185">Reference proteome</keyword>
<proteinExistence type="predicted"/>
<accession>A0A292PYL3</accession>
<protein>
    <submittedName>
        <fullName evidence="2">Uncharacterized protein</fullName>
    </submittedName>
</protein>
<dbReference type="Proteomes" id="UP001412239">
    <property type="component" value="Unassembled WGS sequence"/>
</dbReference>
<dbReference type="EMBL" id="LN890997">
    <property type="protein sequence ID" value="CUS12244.1"/>
    <property type="molecule type" value="Genomic_DNA"/>
</dbReference>
<evidence type="ECO:0000313" key="2">
    <source>
        <dbReference type="EMBL" id="CUS12244.1"/>
    </source>
</evidence>
<gene>
    <name evidence="2" type="ORF">GSTUAT00003653001</name>
</gene>
<name>A0A292PYL3_9PEZI</name>
<dbReference type="AlphaFoldDB" id="A0A292PYL3"/>
<feature type="compositionally biased region" description="Polar residues" evidence="1">
    <location>
        <begin position="38"/>
        <end position="48"/>
    </location>
</feature>
<evidence type="ECO:0000256" key="1">
    <source>
        <dbReference type="SAM" id="MobiDB-lite"/>
    </source>
</evidence>
<evidence type="ECO:0000313" key="3">
    <source>
        <dbReference type="Proteomes" id="UP001412239"/>
    </source>
</evidence>
<sequence>MSKSNLAESAKKSKKNARTAATTGSSKRTKLESKAGLVSNSPDVQPSQDDGMAQSAPDLPTTQLGEGNSVPEAGLNTNTSRTKKQPDVVGSVHDPGSLPTAQDMDVPQSVFGPSRLQTAQQLDGAGSIPSERSSSSQKSRATDEAGSVLIPSTSKTAHPGDVGGPVGNPNSSQTAQQPDVIGSIHNPTNSQKVQHPLVLWGGLKVDSRKLAPATSKSKGITGPAITFGDLFRSADYGIPKRKLAVTAKRDLEQLIDNRGIYSSAQTTSFYCAWEARYSGLNNEAKWVLASGNRVENIIYSGSLEDFEIFCTSLESRFIIDTGDPQVKEWFWDDEWNEITARLSPLPDIDHRILDAFEKFNSVKTPSMLHQVLESGLIPDGTTYDQTLKSTLQWAEMIIARLRSHNESWLNYNIWSPLLDSGLQGLPGLTIQPANDSFDHITHMPDGGEPLVQVRKTPRKGMQLWKDFHKVICTADDPPLGYGGMADGVIHSWGTTGPKTLGHDLYYVTCLHEMLHQLNGIAQGDSRIMSQVKLVGIFTAGFRMQYVLLEHTGAGHICLVQRGPIMRVPASIGNLPQLIQMLVMVIQLREVIRVSREAIQQRH</sequence>
<organism evidence="2 3">
    <name type="scientific">Tuber aestivum</name>
    <name type="common">summer truffle</name>
    <dbReference type="NCBI Taxonomy" id="59557"/>
    <lineage>
        <taxon>Eukaryota</taxon>
        <taxon>Fungi</taxon>
        <taxon>Dikarya</taxon>
        <taxon>Ascomycota</taxon>
        <taxon>Pezizomycotina</taxon>
        <taxon>Pezizomycetes</taxon>
        <taxon>Pezizales</taxon>
        <taxon>Tuberaceae</taxon>
        <taxon>Tuber</taxon>
    </lineage>
</organism>
<feature type="region of interest" description="Disordered" evidence="1">
    <location>
        <begin position="1"/>
        <end position="189"/>
    </location>
</feature>